<reference evidence="3 4" key="1">
    <citation type="submission" date="2015-07" db="EMBL/GenBank/DDBJ databases">
        <authorList>
            <person name="Noorani M."/>
        </authorList>
    </citation>
    <scope>NUCLEOTIDE SEQUENCE [LARGE SCALE GENOMIC DNA]</scope>
    <source>
        <strain evidence="3 4">KCTC 42284</strain>
    </source>
</reference>
<organism evidence="3 4">
    <name type="scientific">Wenzhouxiangella marina</name>
    <dbReference type="NCBI Taxonomy" id="1579979"/>
    <lineage>
        <taxon>Bacteria</taxon>
        <taxon>Pseudomonadati</taxon>
        <taxon>Pseudomonadota</taxon>
        <taxon>Gammaproteobacteria</taxon>
        <taxon>Chromatiales</taxon>
        <taxon>Wenzhouxiangellaceae</taxon>
        <taxon>Wenzhouxiangella</taxon>
    </lineage>
</organism>
<keyword evidence="2" id="KW-0732">Signal</keyword>
<evidence type="ECO:0000256" key="1">
    <source>
        <dbReference type="SAM" id="MobiDB-lite"/>
    </source>
</evidence>
<dbReference type="STRING" id="1579979.WM2015_1410"/>
<keyword evidence="4" id="KW-1185">Reference proteome</keyword>
<dbReference type="SUPFAM" id="SSF69318">
    <property type="entry name" value="Integrin alpha N-terminal domain"/>
    <property type="match status" value="1"/>
</dbReference>
<feature type="compositionally biased region" description="Polar residues" evidence="1">
    <location>
        <begin position="229"/>
        <end position="238"/>
    </location>
</feature>
<sequence>MNSSAGFPTLNPNLPSKVAAALFGLGFLLAAAAEPNSPDIELLVDATELGDSSWTALEADLDQDGHADLIIGLPDAGQQRGRVLVLYGPTEQWPRVISLATRSGIESHALDGEWPGDRFGTSLGVIKPHVHGQHEADSEDHRLDLLVGAPGAEVFSGFDARGSIYRLSGSRDRTAPHLDALGLEGNHRLMPAEGQHEMGQQLITIEGSTLALATLPGGKETLMIRSPSVGPQASYRSSQDTREARNGPLQASGRMSAPVPASHRQYDARGGRMLRLSESSQLIEQRDPATGLARLRYRLDGLTGTGPLINLGAGIADQFVLAGAPLQLEFEVSDPVDPPADLTLEVDVDTGSTLINPNSLTLGGTDALRTLSIETLTGNPDGSTPITVRVFNLQGLFSEATFQVNVLNNSIPEINGGLGLPDQQVSAGGTVTLPFTLDDLLFDPDLLSINVSSSDPTLVSPTSIVLTGTGPNRSMSIPTLPGSSGQATITLEVTNPLNQTTSASFLLDVQVPAGAGPLINNGAGIAPQSAVAGQRIDLPFTISDPFEPAAALTVNVQSGNPAILPNDALLLSGLDEQRLLQILTVNGQSGDVAVTLQVSNSQGLSSTETFPVRIQPRPAPQINFGQAIPARSGRPGDVVEWSLTVTDPFDPPASLQLEARSADPQSLPDTAIQVLGTTTSRVLRVAVPDDAAAGEFRLGLRLSNSAGLSSTATAVLNVEAGEGPLINGGEPLPDQAVPPGRRIQFEVQAEPIDPGVDITDLRVYSLDQDILPDEAINLVDLGDRWLIEIDTALSQPGTTRVVVEARGSDGGISRSSFELIITADLTELEIATEELELRVGPQRFLRIDVRNIGEHPAAEIDLRLSSTGDSELLSVVTLAQDCRISDGNAVRCDERPALGWECVGGSENRRCRLDGIDPDELRGLILGLDPGSEAGLMIEASASNAPSVSTLHEPESD</sequence>
<gene>
    <name evidence="3" type="ORF">WM2015_1410</name>
</gene>
<dbReference type="EMBL" id="CP012154">
    <property type="protein sequence ID" value="AKS41782.1"/>
    <property type="molecule type" value="Genomic_DNA"/>
</dbReference>
<protein>
    <submittedName>
        <fullName evidence="3">Uncharacterized protein</fullName>
    </submittedName>
</protein>
<feature type="region of interest" description="Disordered" evidence="1">
    <location>
        <begin position="222"/>
        <end position="262"/>
    </location>
</feature>
<feature type="chain" id="PRO_5043724792" evidence="2">
    <location>
        <begin position="33"/>
        <end position="957"/>
    </location>
</feature>
<name>A0A0K0XVY2_9GAMM</name>
<dbReference type="KEGG" id="wma:WM2015_1410"/>
<dbReference type="InterPro" id="IPR028994">
    <property type="entry name" value="Integrin_alpha_N"/>
</dbReference>
<feature type="signal peptide" evidence="2">
    <location>
        <begin position="1"/>
        <end position="32"/>
    </location>
</feature>
<proteinExistence type="predicted"/>
<dbReference type="Proteomes" id="UP000066624">
    <property type="component" value="Chromosome"/>
</dbReference>
<accession>A0A0K0XVY2</accession>
<dbReference type="AlphaFoldDB" id="A0A0K0XVY2"/>
<evidence type="ECO:0000313" key="4">
    <source>
        <dbReference type="Proteomes" id="UP000066624"/>
    </source>
</evidence>
<dbReference type="RefSeq" id="WP_049725397.1">
    <property type="nucleotide sequence ID" value="NZ_CP012154.1"/>
</dbReference>
<evidence type="ECO:0000313" key="3">
    <source>
        <dbReference type="EMBL" id="AKS41782.1"/>
    </source>
</evidence>
<evidence type="ECO:0000256" key="2">
    <source>
        <dbReference type="SAM" id="SignalP"/>
    </source>
</evidence>
<dbReference type="Gene3D" id="2.130.10.130">
    <property type="entry name" value="Integrin alpha, N-terminal"/>
    <property type="match status" value="1"/>
</dbReference>
<dbReference type="OrthoDB" id="344301at2"/>